<feature type="region of interest" description="Disordered" evidence="1">
    <location>
        <begin position="352"/>
        <end position="375"/>
    </location>
</feature>
<accession>A0AAD1YAI5</accession>
<feature type="compositionally biased region" description="Low complexity" evidence="1">
    <location>
        <begin position="352"/>
        <end position="363"/>
    </location>
</feature>
<sequence>MERKKSLRKRDVLYSKVEENKSITLRKLNRELTLYNLRNSDPRNQFSLKSHASSIGNKRVQPENLQKKMTFEEVEEIRKMKTKVTNYDKPKPSNILTSPWHFLGNKLIPPSILDMTDKARSFGILQDNLFGKVTSIMRSRGFTKLSNKISEATSLCSSYDSKDSEKERPLKLVRSKSAFATLKNYMQCDKEGKILSSIPAEDEVDGDIENPLSEVMLVLLMHYIDKIKKPTLKKFIRRKSCCCSFCGKPKSHKGDFVILKQDLPSNLRQKPRLDGKKKRQGFSQRGSGSMSFLKLVETTHKNYKDDANYGNTLRRNQGLGSAFNEQAFRRESRIQRLINADANKLKELVAAGDYSDPGDSSDGQFPDSRANRNKIPSLKHFKNREMILKKIIEKKKAQRERTVQEICAMKLTPRVYNISEPKNSLKKSVRENNKFIFASSTSRPSNRKIRDIDPLDTITPSSLKKRKKKRSSKPNLIDFKLFNLPTPNRKLYSERKNPKTARLMKTTKFNPAYLPNKQIHQKFPQTKGLKGVQKVYRKKLHERIEYLQNFPIKSTNLNKCNIFHKSLDWFRVYSCTDCSCCSMIWLC</sequence>
<reference evidence="2" key="1">
    <citation type="submission" date="2023-07" db="EMBL/GenBank/DDBJ databases">
        <authorList>
            <consortium name="AG Swart"/>
            <person name="Singh M."/>
            <person name="Singh A."/>
            <person name="Seah K."/>
            <person name="Emmerich C."/>
        </authorList>
    </citation>
    <scope>NUCLEOTIDE SEQUENCE</scope>
    <source>
        <strain evidence="2">DP1</strain>
    </source>
</reference>
<comment type="caution">
    <text evidence="2">The sequence shown here is derived from an EMBL/GenBank/DDBJ whole genome shotgun (WGS) entry which is preliminary data.</text>
</comment>
<dbReference type="Proteomes" id="UP001295684">
    <property type="component" value="Unassembled WGS sequence"/>
</dbReference>
<name>A0AAD1YAI5_EUPCR</name>
<protein>
    <submittedName>
        <fullName evidence="2">Uncharacterized protein</fullName>
    </submittedName>
</protein>
<gene>
    <name evidence="2" type="ORF">ECRASSUSDP1_LOCUS28924</name>
</gene>
<evidence type="ECO:0000256" key="1">
    <source>
        <dbReference type="SAM" id="MobiDB-lite"/>
    </source>
</evidence>
<proteinExistence type="predicted"/>
<keyword evidence="3" id="KW-1185">Reference proteome</keyword>
<evidence type="ECO:0000313" key="3">
    <source>
        <dbReference type="Proteomes" id="UP001295684"/>
    </source>
</evidence>
<dbReference type="EMBL" id="CAMPGE010029808">
    <property type="protein sequence ID" value="CAI2387295.1"/>
    <property type="molecule type" value="Genomic_DNA"/>
</dbReference>
<evidence type="ECO:0000313" key="2">
    <source>
        <dbReference type="EMBL" id="CAI2387295.1"/>
    </source>
</evidence>
<feature type="region of interest" description="Disordered" evidence="1">
    <location>
        <begin position="268"/>
        <end position="287"/>
    </location>
</feature>
<dbReference type="AlphaFoldDB" id="A0AAD1YAI5"/>
<organism evidence="2 3">
    <name type="scientific">Euplotes crassus</name>
    <dbReference type="NCBI Taxonomy" id="5936"/>
    <lineage>
        <taxon>Eukaryota</taxon>
        <taxon>Sar</taxon>
        <taxon>Alveolata</taxon>
        <taxon>Ciliophora</taxon>
        <taxon>Intramacronucleata</taxon>
        <taxon>Spirotrichea</taxon>
        <taxon>Hypotrichia</taxon>
        <taxon>Euplotida</taxon>
        <taxon>Euplotidae</taxon>
        <taxon>Moneuplotes</taxon>
    </lineage>
</organism>